<keyword evidence="1" id="KW-0732">Signal</keyword>
<evidence type="ECO:0000256" key="1">
    <source>
        <dbReference type="SAM" id="SignalP"/>
    </source>
</evidence>
<evidence type="ECO:0000313" key="4">
    <source>
        <dbReference type="Proteomes" id="UP001049176"/>
    </source>
</evidence>
<gene>
    <name evidence="3" type="ORF">E1B28_004680</name>
</gene>
<protein>
    <recommendedName>
        <fullName evidence="2">SGNH hydrolase-type esterase domain-containing protein</fullName>
    </recommendedName>
</protein>
<organism evidence="3 4">
    <name type="scientific">Marasmius oreades</name>
    <name type="common">fairy-ring Marasmius</name>
    <dbReference type="NCBI Taxonomy" id="181124"/>
    <lineage>
        <taxon>Eukaryota</taxon>
        <taxon>Fungi</taxon>
        <taxon>Dikarya</taxon>
        <taxon>Basidiomycota</taxon>
        <taxon>Agaricomycotina</taxon>
        <taxon>Agaricomycetes</taxon>
        <taxon>Agaricomycetidae</taxon>
        <taxon>Agaricales</taxon>
        <taxon>Marasmiineae</taxon>
        <taxon>Marasmiaceae</taxon>
        <taxon>Marasmius</taxon>
    </lineage>
</organism>
<dbReference type="RefSeq" id="XP_043013791.1">
    <property type="nucleotide sequence ID" value="XM_043149187.1"/>
</dbReference>
<proteinExistence type="predicted"/>
<dbReference type="Gene3D" id="3.40.50.1110">
    <property type="entry name" value="SGNH hydrolase"/>
    <property type="match status" value="1"/>
</dbReference>
<dbReference type="GO" id="GO:0016787">
    <property type="term" value="F:hydrolase activity"/>
    <property type="evidence" value="ECO:0007669"/>
    <property type="project" value="InterPro"/>
</dbReference>
<feature type="signal peptide" evidence="1">
    <location>
        <begin position="1"/>
        <end position="21"/>
    </location>
</feature>
<evidence type="ECO:0000313" key="3">
    <source>
        <dbReference type="EMBL" id="KAG7097321.1"/>
    </source>
</evidence>
<dbReference type="Proteomes" id="UP001049176">
    <property type="component" value="Chromosome 2"/>
</dbReference>
<reference evidence="3" key="1">
    <citation type="journal article" date="2021" name="Genome Biol. Evol.">
        <title>The assembled and annotated genome of the fairy-ring fungus Marasmius oreades.</title>
        <authorList>
            <person name="Hiltunen M."/>
            <person name="Ament-Velasquez S.L."/>
            <person name="Johannesson H."/>
        </authorList>
    </citation>
    <scope>NUCLEOTIDE SEQUENCE</scope>
    <source>
        <strain evidence="3">03SP1</strain>
    </source>
</reference>
<dbReference type="InterPro" id="IPR037459">
    <property type="entry name" value="RhgT-like"/>
</dbReference>
<dbReference type="OrthoDB" id="5041285at2759"/>
<feature type="domain" description="SGNH hydrolase-type esterase" evidence="2">
    <location>
        <begin position="32"/>
        <end position="215"/>
    </location>
</feature>
<dbReference type="KEGG" id="more:E1B28_004680"/>
<feature type="chain" id="PRO_5040492405" description="SGNH hydrolase-type esterase domain-containing protein" evidence="1">
    <location>
        <begin position="22"/>
        <end position="257"/>
    </location>
</feature>
<dbReference type="Pfam" id="PF13472">
    <property type="entry name" value="Lipase_GDSL_2"/>
    <property type="match status" value="1"/>
</dbReference>
<dbReference type="PANTHER" id="PTHR43695">
    <property type="entry name" value="PUTATIVE (AFU_ORTHOLOGUE AFUA_2G17250)-RELATED"/>
    <property type="match status" value="1"/>
</dbReference>
<dbReference type="InterPro" id="IPR036514">
    <property type="entry name" value="SGNH_hydro_sf"/>
</dbReference>
<dbReference type="InterPro" id="IPR013830">
    <property type="entry name" value="SGNH_hydro"/>
</dbReference>
<dbReference type="SUPFAM" id="SSF52266">
    <property type="entry name" value="SGNH hydrolase"/>
    <property type="match status" value="1"/>
</dbReference>
<dbReference type="GeneID" id="66073756"/>
<dbReference type="AlphaFoldDB" id="A0A9P7UZ75"/>
<comment type="caution">
    <text evidence="3">The sequence shown here is derived from an EMBL/GenBank/DDBJ whole genome shotgun (WGS) entry which is preliminary data.</text>
</comment>
<name>A0A9P7UZ75_9AGAR</name>
<accession>A0A9P7UZ75</accession>
<sequence>MRLSQNHLFFSLSTYIVLTSAVSLPTSFILTGDSTTAVPSGWGNGFCGSSTPAIASSLETGTPCFNVAVGGATTGSFVNQGHWKTALDLAKAEVAKGRRTLVTIQFGHNDRWVGTPDLLAQHLTPMVQQVKEIKAEPILITSLVVRTFDSTGKKIIEDTLAPYVAATIQVAENEKTHLLDLHEKSLTYCEAIGVTAANKFNPAAGDTTHVNQKGMVVFGRMVADLMNADFGLIGINLLPIVPNPELSYNITHGIPSY</sequence>
<dbReference type="PANTHER" id="PTHR43695:SF2">
    <property type="entry name" value="PUTATIVE (AFU_ORTHOLOGUE AFUA_2G17250)-RELATED"/>
    <property type="match status" value="1"/>
</dbReference>
<keyword evidence="4" id="KW-1185">Reference proteome</keyword>
<evidence type="ECO:0000259" key="2">
    <source>
        <dbReference type="Pfam" id="PF13472"/>
    </source>
</evidence>
<dbReference type="EMBL" id="CM032182">
    <property type="protein sequence ID" value="KAG7097321.1"/>
    <property type="molecule type" value="Genomic_DNA"/>
</dbReference>